<comment type="similarity">
    <text evidence="2">Belongs to the germin family.</text>
</comment>
<dbReference type="GO" id="GO:0030145">
    <property type="term" value="F:manganese ion binding"/>
    <property type="evidence" value="ECO:0007669"/>
    <property type="project" value="InterPro"/>
</dbReference>
<feature type="chain" id="PRO_5012146739" evidence="6">
    <location>
        <begin position="21"/>
        <end position="239"/>
    </location>
</feature>
<proteinExistence type="inferred from homology"/>
<dbReference type="PANTHER" id="PTHR31238">
    <property type="entry name" value="GERMIN-LIKE PROTEIN SUBFAMILY 3 MEMBER 3"/>
    <property type="match status" value="1"/>
</dbReference>
<feature type="signal peptide" evidence="6">
    <location>
        <begin position="1"/>
        <end position="20"/>
    </location>
</feature>
<organism evidence="8 9">
    <name type="scientific">Clohesyomyces aquaticus</name>
    <dbReference type="NCBI Taxonomy" id="1231657"/>
    <lineage>
        <taxon>Eukaryota</taxon>
        <taxon>Fungi</taxon>
        <taxon>Dikarya</taxon>
        <taxon>Ascomycota</taxon>
        <taxon>Pezizomycotina</taxon>
        <taxon>Dothideomycetes</taxon>
        <taxon>Pleosporomycetidae</taxon>
        <taxon>Pleosporales</taxon>
        <taxon>Lindgomycetaceae</taxon>
        <taxon>Clohesyomyces</taxon>
    </lineage>
</organism>
<protein>
    <submittedName>
        <fullName evidence="8">RmlC-like cupin domain-containing protein</fullName>
    </submittedName>
</protein>
<keyword evidence="6" id="KW-0732">Signal</keyword>
<evidence type="ECO:0000256" key="3">
    <source>
        <dbReference type="ARBA" id="ARBA00022525"/>
    </source>
</evidence>
<evidence type="ECO:0000256" key="6">
    <source>
        <dbReference type="SAM" id="SignalP"/>
    </source>
</evidence>
<keyword evidence="9" id="KW-1185">Reference proteome</keyword>
<dbReference type="InterPro" id="IPR001929">
    <property type="entry name" value="Germin"/>
</dbReference>
<evidence type="ECO:0000313" key="9">
    <source>
        <dbReference type="Proteomes" id="UP000193144"/>
    </source>
</evidence>
<dbReference type="OrthoDB" id="1921208at2759"/>
<keyword evidence="4" id="KW-0479">Metal-binding</keyword>
<dbReference type="Proteomes" id="UP000193144">
    <property type="component" value="Unassembled WGS sequence"/>
</dbReference>
<dbReference type="SMART" id="SM00835">
    <property type="entry name" value="Cupin_1"/>
    <property type="match status" value="1"/>
</dbReference>
<evidence type="ECO:0000256" key="1">
    <source>
        <dbReference type="ARBA" id="ARBA00004613"/>
    </source>
</evidence>
<dbReference type="InterPro" id="IPR006045">
    <property type="entry name" value="Cupin_1"/>
</dbReference>
<dbReference type="SUPFAM" id="SSF51182">
    <property type="entry name" value="RmlC-like cupins"/>
    <property type="match status" value="1"/>
</dbReference>
<dbReference type="InterPro" id="IPR011051">
    <property type="entry name" value="RmlC_Cupin_sf"/>
</dbReference>
<comment type="subcellular location">
    <subcellularLocation>
        <location evidence="1">Secreted</location>
    </subcellularLocation>
</comment>
<feature type="domain" description="Cupin type-1" evidence="7">
    <location>
        <begin position="54"/>
        <end position="199"/>
    </location>
</feature>
<dbReference type="EMBL" id="MCFA01000043">
    <property type="protein sequence ID" value="ORY13257.1"/>
    <property type="molecule type" value="Genomic_DNA"/>
</dbReference>
<keyword evidence="5" id="KW-0464">Manganese</keyword>
<dbReference type="InterPro" id="IPR014710">
    <property type="entry name" value="RmlC-like_jellyroll"/>
</dbReference>
<dbReference type="Pfam" id="PF00190">
    <property type="entry name" value="Cupin_1"/>
    <property type="match status" value="1"/>
</dbReference>
<dbReference type="STRING" id="1231657.A0A1Y1ZT83"/>
<dbReference type="AlphaFoldDB" id="A0A1Y1ZT83"/>
<evidence type="ECO:0000259" key="7">
    <source>
        <dbReference type="SMART" id="SM00835"/>
    </source>
</evidence>
<dbReference type="Gene3D" id="2.60.120.10">
    <property type="entry name" value="Jelly Rolls"/>
    <property type="match status" value="1"/>
</dbReference>
<comment type="caution">
    <text evidence="8">The sequence shown here is derived from an EMBL/GenBank/DDBJ whole genome shotgun (WGS) entry which is preliminary data.</text>
</comment>
<evidence type="ECO:0000256" key="2">
    <source>
        <dbReference type="ARBA" id="ARBA00007456"/>
    </source>
</evidence>
<sequence>MSPLSLITSLLTLFISTTLAVDKTANPELNAKIKLLTTEKDKHNLINKDEDWMFDFTAQPNYTFKPGCVVNANAATFPAMTGYGMTMAMLNLGPCAMLPPHFHPRATNLVVAVSGNTTTYMYGENGVGTVKTQLTPGKMTIFPRGSAHTMQNNGCEDAILISALDSEDAGTLNMVNGPVLNFPEDIMRAAFGDDDLDIGAMGKRIPDVGTGSVMGSAECRKRCGSSDAKTPKRGDKFTA</sequence>
<name>A0A1Y1ZT83_9PLEO</name>
<gene>
    <name evidence="8" type="ORF">BCR34DRAFT_663305</name>
</gene>
<dbReference type="GO" id="GO:0005576">
    <property type="term" value="C:extracellular region"/>
    <property type="evidence" value="ECO:0007669"/>
    <property type="project" value="UniProtKB-SubCell"/>
</dbReference>
<reference evidence="8 9" key="1">
    <citation type="submission" date="2016-07" db="EMBL/GenBank/DDBJ databases">
        <title>Pervasive Adenine N6-methylation of Active Genes in Fungi.</title>
        <authorList>
            <consortium name="DOE Joint Genome Institute"/>
            <person name="Mondo S.J."/>
            <person name="Dannebaum R.O."/>
            <person name="Kuo R.C."/>
            <person name="Labutti K."/>
            <person name="Haridas S."/>
            <person name="Kuo A."/>
            <person name="Salamov A."/>
            <person name="Ahrendt S.R."/>
            <person name="Lipzen A."/>
            <person name="Sullivan W."/>
            <person name="Andreopoulos W.B."/>
            <person name="Clum A."/>
            <person name="Lindquist E."/>
            <person name="Daum C."/>
            <person name="Ramamoorthy G.K."/>
            <person name="Gryganskyi A."/>
            <person name="Culley D."/>
            <person name="Magnuson J.K."/>
            <person name="James T.Y."/>
            <person name="O'Malley M.A."/>
            <person name="Stajich J.E."/>
            <person name="Spatafora J.W."/>
            <person name="Visel A."/>
            <person name="Grigoriev I.V."/>
        </authorList>
    </citation>
    <scope>NUCLEOTIDE SEQUENCE [LARGE SCALE GENOMIC DNA]</scope>
    <source>
        <strain evidence="8 9">CBS 115471</strain>
    </source>
</reference>
<dbReference type="CDD" id="cd02241">
    <property type="entry name" value="cupin_OxOx"/>
    <property type="match status" value="1"/>
</dbReference>
<evidence type="ECO:0000256" key="4">
    <source>
        <dbReference type="ARBA" id="ARBA00022723"/>
    </source>
</evidence>
<evidence type="ECO:0000256" key="5">
    <source>
        <dbReference type="ARBA" id="ARBA00023211"/>
    </source>
</evidence>
<keyword evidence="3" id="KW-0964">Secreted</keyword>
<evidence type="ECO:0000313" key="8">
    <source>
        <dbReference type="EMBL" id="ORY13257.1"/>
    </source>
</evidence>
<accession>A0A1Y1ZT83</accession>